<accession>A0A1G2U473</accession>
<comment type="caution">
    <text evidence="2">The sequence shown here is derived from an EMBL/GenBank/DDBJ whole genome shotgun (WGS) entry which is preliminary data.</text>
</comment>
<proteinExistence type="predicted"/>
<dbReference type="InterPro" id="IPR036366">
    <property type="entry name" value="PGBDSf"/>
</dbReference>
<reference evidence="2 3" key="1">
    <citation type="journal article" date="2016" name="Nat. Commun.">
        <title>Thousands of microbial genomes shed light on interconnected biogeochemical processes in an aquifer system.</title>
        <authorList>
            <person name="Anantharaman K."/>
            <person name="Brown C.T."/>
            <person name="Hug L.A."/>
            <person name="Sharon I."/>
            <person name="Castelle C.J."/>
            <person name="Probst A.J."/>
            <person name="Thomas B.C."/>
            <person name="Singh A."/>
            <person name="Wilkins M.J."/>
            <person name="Karaoz U."/>
            <person name="Brodie E.L."/>
            <person name="Williams K.H."/>
            <person name="Hubbard S.S."/>
            <person name="Banfield J.F."/>
        </authorList>
    </citation>
    <scope>NUCLEOTIDE SEQUENCE [LARGE SCALE GENOMIC DNA]</scope>
</reference>
<keyword evidence="1" id="KW-0732">Signal</keyword>
<dbReference type="EMBL" id="MHWE01000009">
    <property type="protein sequence ID" value="OHB04286.1"/>
    <property type="molecule type" value="Genomic_DNA"/>
</dbReference>
<feature type="signal peptide" evidence="1">
    <location>
        <begin position="1"/>
        <end position="21"/>
    </location>
</feature>
<dbReference type="AlphaFoldDB" id="A0A1G2U473"/>
<evidence type="ECO:0000256" key="1">
    <source>
        <dbReference type="SAM" id="SignalP"/>
    </source>
</evidence>
<sequence>MLKRLTLLVLLFLFLFSTGNAQTFVFLNNLRQGDNSIDVFELQKLLNSDPRTQIAVFGPGSPGNETTYFGTLTYRAVIKFQALYSQQILAPAGVLVPTGFVGPSTRAQLNLLATQYNAPTSASSAGLNVQSVSVQGASLPSIPGIGTLTSEVHPFGGKITNISECNCPQEEPLKTGFKRVKYDPFWKGSIKTIMSLFYDPLTTKLYAEGKVDEGVWHLGKYREKNDSCKYMTAADIAAVVAGGTPSCSGTYNVDGTIIYAGTSGGGSTLGSILPSL</sequence>
<evidence type="ECO:0000313" key="2">
    <source>
        <dbReference type="EMBL" id="OHB04286.1"/>
    </source>
</evidence>
<evidence type="ECO:0008006" key="4">
    <source>
        <dbReference type="Google" id="ProtNLM"/>
    </source>
</evidence>
<dbReference type="SUPFAM" id="SSF47090">
    <property type="entry name" value="PGBD-like"/>
    <property type="match status" value="1"/>
</dbReference>
<organism evidence="2 3">
    <name type="scientific">Candidatus Zambryskibacteria bacterium RIFCSPLOWO2_01_FULL_45_21</name>
    <dbReference type="NCBI Taxonomy" id="1802761"/>
    <lineage>
        <taxon>Bacteria</taxon>
        <taxon>Candidatus Zambryskiibacteriota</taxon>
    </lineage>
</organism>
<feature type="chain" id="PRO_5009584654" description="Peptidoglycan binding-like domain-containing protein" evidence="1">
    <location>
        <begin position="22"/>
        <end position="276"/>
    </location>
</feature>
<name>A0A1G2U473_9BACT</name>
<gene>
    <name evidence="2" type="ORF">A3B14_01920</name>
</gene>
<dbReference type="Gene3D" id="1.10.101.10">
    <property type="entry name" value="PGBD-like superfamily/PGBD"/>
    <property type="match status" value="1"/>
</dbReference>
<dbReference type="Proteomes" id="UP000176800">
    <property type="component" value="Unassembled WGS sequence"/>
</dbReference>
<dbReference type="InterPro" id="IPR036365">
    <property type="entry name" value="PGBD-like_sf"/>
</dbReference>
<evidence type="ECO:0000313" key="3">
    <source>
        <dbReference type="Proteomes" id="UP000176800"/>
    </source>
</evidence>
<protein>
    <recommendedName>
        <fullName evidence="4">Peptidoglycan binding-like domain-containing protein</fullName>
    </recommendedName>
</protein>